<dbReference type="EMBL" id="QXJC01000005">
    <property type="protein sequence ID" value="RID97695.1"/>
    <property type="molecule type" value="Genomic_DNA"/>
</dbReference>
<comment type="caution">
    <text evidence="2">The sequence shown here is derived from an EMBL/GenBank/DDBJ whole genome shotgun (WGS) entry which is preliminary data.</text>
</comment>
<gene>
    <name evidence="2" type="ORF">D3F03_12790</name>
</gene>
<sequence>MSAVSLSYEFCARTDTGRVRANNEDAVGVDSQAQLAMLADGMGGYNAGEVASRMAIDFIQREMARWLAQAGPRAKSFDLRRAMEICVDNANQAILEAAESNMQYTGMGTTLVVGVFQGPRLMLGHIGDSRCYRLREGVLEQITRDHSWLQEQIDAGLITPQQAAVSASRNLVTRALGVEELVLLEVNEFEVQPGDLYLLCSDGLSEMLRHAELAALLAPRSSLEEKTERLIAAANSQGGRDNISVVLVKASMGPRKQGLMSRLLRA</sequence>
<dbReference type="RefSeq" id="WP_119109800.1">
    <property type="nucleotide sequence ID" value="NZ_QXJC01000005.1"/>
</dbReference>
<dbReference type="NCBIfam" id="NF033484">
    <property type="entry name" value="Stp1_PP2C_phos"/>
    <property type="match status" value="1"/>
</dbReference>
<dbReference type="Pfam" id="PF13672">
    <property type="entry name" value="PP2C_2"/>
    <property type="match status" value="1"/>
</dbReference>
<proteinExistence type="predicted"/>
<dbReference type="Gene3D" id="3.60.40.10">
    <property type="entry name" value="PPM-type phosphatase domain"/>
    <property type="match status" value="1"/>
</dbReference>
<organism evidence="2 3">
    <name type="scientific">Simplicispira hankyongi</name>
    <dbReference type="NCBI Taxonomy" id="2315688"/>
    <lineage>
        <taxon>Bacteria</taxon>
        <taxon>Pseudomonadati</taxon>
        <taxon>Pseudomonadota</taxon>
        <taxon>Betaproteobacteria</taxon>
        <taxon>Burkholderiales</taxon>
        <taxon>Comamonadaceae</taxon>
        <taxon>Simplicispira</taxon>
    </lineage>
</organism>
<dbReference type="SMART" id="SM00331">
    <property type="entry name" value="PP2C_SIG"/>
    <property type="match status" value="1"/>
</dbReference>
<dbReference type="Proteomes" id="UP000266302">
    <property type="component" value="Unassembled WGS sequence"/>
</dbReference>
<dbReference type="SUPFAM" id="SSF81606">
    <property type="entry name" value="PP2C-like"/>
    <property type="match status" value="1"/>
</dbReference>
<keyword evidence="3" id="KW-1185">Reference proteome</keyword>
<name>A0A398C3T3_9BURK</name>
<dbReference type="InterPro" id="IPR015655">
    <property type="entry name" value="PP2C"/>
</dbReference>
<accession>A0A398C3T3</accession>
<feature type="domain" description="PPM-type phosphatase" evidence="1">
    <location>
        <begin position="9"/>
        <end position="250"/>
    </location>
</feature>
<evidence type="ECO:0000313" key="2">
    <source>
        <dbReference type="EMBL" id="RID97695.1"/>
    </source>
</evidence>
<dbReference type="SMART" id="SM00332">
    <property type="entry name" value="PP2Cc"/>
    <property type="match status" value="1"/>
</dbReference>
<dbReference type="InterPro" id="IPR001932">
    <property type="entry name" value="PPM-type_phosphatase-like_dom"/>
</dbReference>
<dbReference type="OrthoDB" id="9801841at2"/>
<reference evidence="2 3" key="1">
    <citation type="submission" date="2018-09" db="EMBL/GenBank/DDBJ databases">
        <title>Draft genome of Simplicispira sp. NY-02.</title>
        <authorList>
            <person name="Im W.T."/>
        </authorList>
    </citation>
    <scope>NUCLEOTIDE SEQUENCE [LARGE SCALE GENOMIC DNA]</scope>
    <source>
        <strain evidence="2 3">NY-02</strain>
    </source>
</reference>
<protein>
    <submittedName>
        <fullName evidence="2">Stp1/IreP family PP2C-type Ser/Thr phosphatase</fullName>
    </submittedName>
</protein>
<evidence type="ECO:0000259" key="1">
    <source>
        <dbReference type="PROSITE" id="PS51746"/>
    </source>
</evidence>
<dbReference type="AlphaFoldDB" id="A0A398C3T3"/>
<dbReference type="GO" id="GO:0004722">
    <property type="term" value="F:protein serine/threonine phosphatase activity"/>
    <property type="evidence" value="ECO:0007669"/>
    <property type="project" value="InterPro"/>
</dbReference>
<dbReference type="CDD" id="cd00143">
    <property type="entry name" value="PP2Cc"/>
    <property type="match status" value="1"/>
</dbReference>
<dbReference type="PANTHER" id="PTHR47992">
    <property type="entry name" value="PROTEIN PHOSPHATASE"/>
    <property type="match status" value="1"/>
</dbReference>
<evidence type="ECO:0000313" key="3">
    <source>
        <dbReference type="Proteomes" id="UP000266302"/>
    </source>
</evidence>
<dbReference type="PROSITE" id="PS51746">
    <property type="entry name" value="PPM_2"/>
    <property type="match status" value="1"/>
</dbReference>
<dbReference type="InterPro" id="IPR036457">
    <property type="entry name" value="PPM-type-like_dom_sf"/>
</dbReference>